<evidence type="ECO:0000256" key="1">
    <source>
        <dbReference type="SAM" id="MobiDB-lite"/>
    </source>
</evidence>
<dbReference type="RefSeq" id="WP_301224149.1">
    <property type="nucleotide sequence ID" value="NZ_JAROCG010000001.1"/>
</dbReference>
<keyword evidence="3" id="KW-1185">Reference proteome</keyword>
<proteinExistence type="predicted"/>
<feature type="region of interest" description="Disordered" evidence="1">
    <location>
        <begin position="1"/>
        <end position="22"/>
    </location>
</feature>
<sequence>MRIFTGIRRRRQQPSAPAPDRVPAASQLDILAASIADSQARLLVIADRVADGHGQPGDESRLRIQREMTASFQKRLEKLALPVGTGDDAEAWLRSITDPSSLATRQKDSH</sequence>
<protein>
    <submittedName>
        <fullName evidence="2">Uncharacterized protein</fullName>
    </submittedName>
</protein>
<accession>A0ABT8JWB0</accession>
<reference evidence="2" key="1">
    <citation type="submission" date="2023-06" db="EMBL/GenBank/DDBJ databases">
        <title>MT1 and MT2 Draft Genomes of Novel Species.</title>
        <authorList>
            <person name="Venkateswaran K."/>
        </authorList>
    </citation>
    <scope>NUCLEOTIDE SEQUENCE</scope>
    <source>
        <strain evidence="2">IIF3SC-B10</strain>
    </source>
</reference>
<dbReference type="EMBL" id="JAROCG010000001">
    <property type="protein sequence ID" value="MDN4609459.1"/>
    <property type="molecule type" value="Genomic_DNA"/>
</dbReference>
<dbReference type="Proteomes" id="UP001174209">
    <property type="component" value="Unassembled WGS sequence"/>
</dbReference>
<evidence type="ECO:0000313" key="2">
    <source>
        <dbReference type="EMBL" id="MDN4609459.1"/>
    </source>
</evidence>
<name>A0ABT8JWB0_9MICC</name>
<evidence type="ECO:0000313" key="3">
    <source>
        <dbReference type="Proteomes" id="UP001174209"/>
    </source>
</evidence>
<comment type="caution">
    <text evidence="2">The sequence shown here is derived from an EMBL/GenBank/DDBJ whole genome shotgun (WGS) entry which is preliminary data.</text>
</comment>
<gene>
    <name evidence="2" type="ORF">P5G52_01120</name>
</gene>
<organism evidence="2 3">
    <name type="scientific">Arthrobacter burdickii</name>
    <dbReference type="NCBI Taxonomy" id="3035920"/>
    <lineage>
        <taxon>Bacteria</taxon>
        <taxon>Bacillati</taxon>
        <taxon>Actinomycetota</taxon>
        <taxon>Actinomycetes</taxon>
        <taxon>Micrococcales</taxon>
        <taxon>Micrococcaceae</taxon>
        <taxon>Arthrobacter</taxon>
    </lineage>
</organism>